<dbReference type="EMBL" id="JAPEUL010000007">
    <property type="protein sequence ID" value="MCW4629742.1"/>
    <property type="molecule type" value="Genomic_DNA"/>
</dbReference>
<accession>A0ABT3KGS3</accession>
<evidence type="ECO:0000313" key="2">
    <source>
        <dbReference type="Proteomes" id="UP001431181"/>
    </source>
</evidence>
<comment type="caution">
    <text evidence="1">The sequence shown here is derived from an EMBL/GenBank/DDBJ whole genome shotgun (WGS) entry which is preliminary data.</text>
</comment>
<reference evidence="1" key="1">
    <citation type="submission" date="2022-11" db="EMBL/GenBank/DDBJ databases">
        <title>Marinomonas sp. nov., isolated from marine algae.</title>
        <authorList>
            <person name="Choi D.G."/>
            <person name="Kim J.M."/>
            <person name="Lee J.K."/>
            <person name="Baek J.H."/>
            <person name="Jeon C.O."/>
        </authorList>
    </citation>
    <scope>NUCLEOTIDE SEQUENCE</scope>
    <source>
        <strain evidence="1">KJ51-3</strain>
    </source>
</reference>
<sequence length="87" mass="9991">MTTRLEYPFLWLSHLQAIALCGVNNDFADKHIHQVPNFATILLDPRQVPFPQTIEQLLLLLSDINNISQRTSLIEKLTETAAEHRLL</sequence>
<evidence type="ECO:0000313" key="1">
    <source>
        <dbReference type="EMBL" id="MCW4629742.1"/>
    </source>
</evidence>
<dbReference type="Proteomes" id="UP001431181">
    <property type="component" value="Unassembled WGS sequence"/>
</dbReference>
<dbReference type="RefSeq" id="WP_265218981.1">
    <property type="nucleotide sequence ID" value="NZ_JAPEUL010000007.1"/>
</dbReference>
<organism evidence="1 2">
    <name type="scientific">Marinomonas rhodophyticola</name>
    <dbReference type="NCBI Taxonomy" id="2992803"/>
    <lineage>
        <taxon>Bacteria</taxon>
        <taxon>Pseudomonadati</taxon>
        <taxon>Pseudomonadota</taxon>
        <taxon>Gammaproteobacteria</taxon>
        <taxon>Oceanospirillales</taxon>
        <taxon>Oceanospirillaceae</taxon>
        <taxon>Marinomonas</taxon>
    </lineage>
</organism>
<name>A0ABT3KGS3_9GAMM</name>
<proteinExistence type="predicted"/>
<keyword evidence="2" id="KW-1185">Reference proteome</keyword>
<protein>
    <submittedName>
        <fullName evidence="1">Uncharacterized protein</fullName>
    </submittedName>
</protein>
<gene>
    <name evidence="1" type="ORF">ONZ52_12540</name>
</gene>